<reference evidence="6" key="1">
    <citation type="submission" date="2021-05" db="EMBL/GenBank/DDBJ databases">
        <authorList>
            <person name="Alioto T."/>
            <person name="Alioto T."/>
            <person name="Gomez Garrido J."/>
        </authorList>
    </citation>
    <scope>NUCLEOTIDE SEQUENCE</scope>
</reference>
<dbReference type="EMBL" id="HBUF01208383">
    <property type="protein sequence ID" value="CAG6664712.1"/>
    <property type="molecule type" value="Transcribed_RNA"/>
</dbReference>
<dbReference type="PROSITE" id="PS50222">
    <property type="entry name" value="EF_HAND_2"/>
    <property type="match status" value="1"/>
</dbReference>
<name>A0A8D8YGQ4_9HEMI</name>
<feature type="region of interest" description="Disordered" evidence="4">
    <location>
        <begin position="64"/>
        <end position="85"/>
    </location>
</feature>
<dbReference type="PANTHER" id="PTHR10827">
    <property type="entry name" value="RETICULOCALBIN"/>
    <property type="match status" value="1"/>
</dbReference>
<dbReference type="EMBL" id="HBUF01376361">
    <property type="protein sequence ID" value="CAG6728483.1"/>
    <property type="molecule type" value="Transcribed_RNA"/>
</dbReference>
<feature type="compositionally biased region" description="Acidic residues" evidence="4">
    <location>
        <begin position="72"/>
        <end position="81"/>
    </location>
</feature>
<evidence type="ECO:0000256" key="2">
    <source>
        <dbReference type="ARBA" id="ARBA00022737"/>
    </source>
</evidence>
<feature type="domain" description="EF-hand" evidence="5">
    <location>
        <begin position="188"/>
        <end position="215"/>
    </location>
</feature>
<dbReference type="Pfam" id="PF13202">
    <property type="entry name" value="EF-hand_5"/>
    <property type="match status" value="1"/>
</dbReference>
<dbReference type="InterPro" id="IPR018247">
    <property type="entry name" value="EF_Hand_1_Ca_BS"/>
</dbReference>
<dbReference type="Gene3D" id="1.10.238.10">
    <property type="entry name" value="EF-hand"/>
    <property type="match status" value="1"/>
</dbReference>
<evidence type="ECO:0000256" key="1">
    <source>
        <dbReference type="ARBA" id="ARBA00022723"/>
    </source>
</evidence>
<keyword evidence="2" id="KW-0677">Repeat</keyword>
<organism evidence="6">
    <name type="scientific">Cacopsylla melanoneura</name>
    <dbReference type="NCBI Taxonomy" id="428564"/>
    <lineage>
        <taxon>Eukaryota</taxon>
        <taxon>Metazoa</taxon>
        <taxon>Ecdysozoa</taxon>
        <taxon>Arthropoda</taxon>
        <taxon>Hexapoda</taxon>
        <taxon>Insecta</taxon>
        <taxon>Pterygota</taxon>
        <taxon>Neoptera</taxon>
        <taxon>Paraneoptera</taxon>
        <taxon>Hemiptera</taxon>
        <taxon>Sternorrhyncha</taxon>
        <taxon>Psylloidea</taxon>
        <taxon>Psyllidae</taxon>
        <taxon>Psyllinae</taxon>
        <taxon>Cacopsylla</taxon>
    </lineage>
</organism>
<protein>
    <submittedName>
        <fullName evidence="6">Sarcoplasmic calcium-binding protein</fullName>
    </submittedName>
</protein>
<dbReference type="GO" id="GO:0005783">
    <property type="term" value="C:endoplasmic reticulum"/>
    <property type="evidence" value="ECO:0007669"/>
    <property type="project" value="TreeGrafter"/>
</dbReference>
<dbReference type="SMART" id="SM00054">
    <property type="entry name" value="EFh"/>
    <property type="match status" value="3"/>
</dbReference>
<accession>A0A8D8YGQ4</accession>
<dbReference type="PANTHER" id="PTHR10827:SF98">
    <property type="entry name" value="45 KDA CALCIUM-BINDING PROTEIN"/>
    <property type="match status" value="1"/>
</dbReference>
<evidence type="ECO:0000256" key="3">
    <source>
        <dbReference type="ARBA" id="ARBA00022837"/>
    </source>
</evidence>
<dbReference type="SUPFAM" id="SSF47473">
    <property type="entry name" value="EF-hand"/>
    <property type="match status" value="1"/>
</dbReference>
<dbReference type="GO" id="GO:0005509">
    <property type="term" value="F:calcium ion binding"/>
    <property type="evidence" value="ECO:0007669"/>
    <property type="project" value="InterPro"/>
</dbReference>
<dbReference type="InterPro" id="IPR011992">
    <property type="entry name" value="EF-hand-dom_pair"/>
</dbReference>
<dbReference type="InterPro" id="IPR002048">
    <property type="entry name" value="EF_hand_dom"/>
</dbReference>
<keyword evidence="3" id="KW-0106">Calcium</keyword>
<evidence type="ECO:0000259" key="5">
    <source>
        <dbReference type="PROSITE" id="PS50222"/>
    </source>
</evidence>
<sequence length="265" mass="31173">MSHGNRLKLVSSTVSKIVCKRSTTHYRRILQNQIVRTYICPSSSIVLFRLFSSTQIHHNTISKTFDKQQAQDESDSDDEDDHFSHTRGESEFWRRKMRTIHRILDVNKDGVIAFDDMRIFAERFIELGHLSENHQKEFHSVLKTMWEEHFGSLDQYNLVSIHQYLEIMHHSLNDPKLRKKVHHFLPYLFKAVDKDGDRIISLEEFKLFFKCLGLPSEAAIVSFSVIDENTDNKLSLREFVKLGREYFLTENQKLASKMLWGPLAD</sequence>
<dbReference type="PROSITE" id="PS00018">
    <property type="entry name" value="EF_HAND_1"/>
    <property type="match status" value="3"/>
</dbReference>
<keyword evidence="1" id="KW-0479">Metal-binding</keyword>
<evidence type="ECO:0000256" key="4">
    <source>
        <dbReference type="SAM" id="MobiDB-lite"/>
    </source>
</evidence>
<dbReference type="AlphaFoldDB" id="A0A8D8YGQ4"/>
<dbReference type="CDD" id="cd00051">
    <property type="entry name" value="EFh"/>
    <property type="match status" value="1"/>
</dbReference>
<proteinExistence type="predicted"/>
<evidence type="ECO:0000313" key="6">
    <source>
        <dbReference type="EMBL" id="CAG6728483.1"/>
    </source>
</evidence>